<evidence type="ECO:0000313" key="3">
    <source>
        <dbReference type="Ensembl" id="ENSCPVP00000012771.2"/>
    </source>
</evidence>
<evidence type="ECO:0000313" key="4">
    <source>
        <dbReference type="Proteomes" id="UP000694382"/>
    </source>
</evidence>
<reference evidence="3" key="1">
    <citation type="submission" date="2020-02" db="EMBL/GenBank/DDBJ databases">
        <authorList>
            <person name="Enbody D E."/>
            <person name="Pettersson E M."/>
        </authorList>
    </citation>
    <scope>NUCLEOTIDE SEQUENCE [LARGE SCALE GENOMIC DNA]</scope>
</reference>
<reference evidence="3" key="2">
    <citation type="submission" date="2025-08" db="UniProtKB">
        <authorList>
            <consortium name="Ensembl"/>
        </authorList>
    </citation>
    <scope>IDENTIFICATION</scope>
</reference>
<dbReference type="GO" id="GO:0006355">
    <property type="term" value="P:regulation of DNA-templated transcription"/>
    <property type="evidence" value="ECO:0007669"/>
    <property type="project" value="InterPro"/>
</dbReference>
<feature type="region of interest" description="Disordered" evidence="2">
    <location>
        <begin position="1"/>
        <end position="34"/>
    </location>
</feature>
<feature type="compositionally biased region" description="Low complexity" evidence="2">
    <location>
        <begin position="1"/>
        <end position="13"/>
    </location>
</feature>
<dbReference type="GO" id="GO:0042974">
    <property type="term" value="F:nuclear retinoic acid receptor binding"/>
    <property type="evidence" value="ECO:0007669"/>
    <property type="project" value="InterPro"/>
</dbReference>
<proteinExistence type="predicted"/>
<evidence type="ECO:0000256" key="2">
    <source>
        <dbReference type="SAM" id="MobiDB-lite"/>
    </source>
</evidence>
<dbReference type="Pfam" id="PF15741">
    <property type="entry name" value="LRIF1"/>
    <property type="match status" value="1"/>
</dbReference>
<dbReference type="Proteomes" id="UP000694382">
    <property type="component" value="Chromosome 26"/>
</dbReference>
<dbReference type="Ensembl" id="ENSCPVT00000013351.2">
    <property type="protein sequence ID" value="ENSCPVP00000012771.2"/>
    <property type="gene ID" value="ENSCPVG00000009356.2"/>
</dbReference>
<evidence type="ECO:0000256" key="1">
    <source>
        <dbReference type="SAM" id="Coils"/>
    </source>
</evidence>
<name>A0A8C3Q9Q4_GEOPR</name>
<dbReference type="InterPro" id="IPR026191">
    <property type="entry name" value="LRIF1"/>
</dbReference>
<feature type="region of interest" description="Disordered" evidence="2">
    <location>
        <begin position="654"/>
        <end position="705"/>
    </location>
</feature>
<organism evidence="3 4">
    <name type="scientific">Geospiza parvula</name>
    <name type="common">Small tree-finch</name>
    <name type="synonym">Camarhynchus parvulus</name>
    <dbReference type="NCBI Taxonomy" id="87175"/>
    <lineage>
        <taxon>Eukaryota</taxon>
        <taxon>Metazoa</taxon>
        <taxon>Chordata</taxon>
        <taxon>Craniata</taxon>
        <taxon>Vertebrata</taxon>
        <taxon>Euteleostomi</taxon>
        <taxon>Archelosauria</taxon>
        <taxon>Archosauria</taxon>
        <taxon>Dinosauria</taxon>
        <taxon>Saurischia</taxon>
        <taxon>Theropoda</taxon>
        <taxon>Coelurosauria</taxon>
        <taxon>Aves</taxon>
        <taxon>Neognathae</taxon>
        <taxon>Neoaves</taxon>
        <taxon>Telluraves</taxon>
        <taxon>Australaves</taxon>
        <taxon>Passeriformes</taxon>
        <taxon>Thraupidae</taxon>
        <taxon>Camarhynchus</taxon>
    </lineage>
</organism>
<accession>A0A8U8BL62</accession>
<dbReference type="PANTHER" id="PTHR16131">
    <property type="entry name" value="LIGAND-DEPENDENT NUCLEAR RECEPTOR-INTERACTING FACTOR 1"/>
    <property type="match status" value="1"/>
</dbReference>
<feature type="coiled-coil region" evidence="1">
    <location>
        <begin position="765"/>
        <end position="792"/>
    </location>
</feature>
<feature type="compositionally biased region" description="Low complexity" evidence="2">
    <location>
        <begin position="670"/>
        <end position="692"/>
    </location>
</feature>
<protein>
    <submittedName>
        <fullName evidence="3">Uncharacterized protein</fullName>
    </submittedName>
</protein>
<reference evidence="3" key="3">
    <citation type="submission" date="2025-09" db="UniProtKB">
        <authorList>
            <consortium name="Ensembl"/>
        </authorList>
    </citation>
    <scope>IDENTIFICATION</scope>
</reference>
<keyword evidence="4" id="KW-1185">Reference proteome</keyword>
<dbReference type="AlphaFoldDB" id="A0A8C3Q9Q4"/>
<dbReference type="PANTHER" id="PTHR16131:SF2">
    <property type="entry name" value="LIGAND-DEPENDENT NUCLEAR RECEPTOR-INTERACTING FACTOR 1"/>
    <property type="match status" value="1"/>
</dbReference>
<sequence length="792" mass="85170">MRSRGGAAPPCRGARGGGRSCEYGRARGSASQGRPASIAGCMYRVIQTTGPDGKNLLKLLPISKTSRSFVPIVQSPAMPNNSNANVSSPVHLTFKTQIGNTAAPSSVKIPVFQPPNPGKIILTRTLDKQESARAGSEKESLIPNAAANAQSSSVPMDGVSLQNMAITSSSHQSSPTYTVVSTKPLPVTVKSPMLPSGHHLQIPADAEVKSVPASLLPPAIQQKILAAAATNVSGGADSTKAPTVIYVSPVNTVKTSQVLPKHLQSFCPQPATEVSKTLIVTAAQKGSGSSPEPVTSEGQQCQQTPMKWIVQETAPFSAACRIPVKSSSNVASKILKTLSDTKNVEVNPANILPLCSNGPGGSQTKITRLKDNALVMYNGKVYLLTKKGSDVLSAQADKQTSPSSDALLKKETPEQIDSTEVNKITSKVVNLVLSKSKGVVLSQKDPKPCTVSKNSSHISLRNDLKSTSAALLTPSANQQDPTVIQRQGLPFTKSISCSEVIPVPAVGMQESVWQNGKDMSHSTRAAGAVLPQAKQECAVSEDWPKMQCVKMDSPGKVIQINHQEHSHWRQYLELRKKFGLFKEERVYLTRIPLRAFCENPEEGVCSSDSLERKNESCSSSSLDVEVMSHHQECVKEKIIVGLEEDLIRKRKIKSSPLSDSGKRRRTSIKSATSPSLEITSSSSSAHNRSVSPAPAPAQPSVPTGFVGVSQERDLEQDAFPWYSGTTHPGISVLVTSEEDTSILEGSFRDDAFPMAPPDLEETIREERIKRLKQTLRQQNAALEELRRERQQS</sequence>
<keyword evidence="1" id="KW-0175">Coiled coil</keyword>
<accession>A0A8C3Q9Q4</accession>